<gene>
    <name evidence="1" type="ORF">CK203_106332</name>
</gene>
<comment type="caution">
    <text evidence="1">The sequence shown here is derived from an EMBL/GenBank/DDBJ whole genome shotgun (WGS) entry which is preliminary data.</text>
</comment>
<evidence type="ECO:0000313" key="2">
    <source>
        <dbReference type="Proteomes" id="UP000288805"/>
    </source>
</evidence>
<evidence type="ECO:0000313" key="1">
    <source>
        <dbReference type="EMBL" id="RVW21355.1"/>
    </source>
</evidence>
<sequence length="241" mass="27280">MLGYRMFGIPVGDGDGWTPLSQGRLMIGRSRWWSIFCIRSKPSGLQREEKDRVFWTASKCGTFSVKSLYSILKLEGSFLFPSDGIWRVRVPPKGSILRLGGFLHASLVESSFLPLWCDLDSIVYSEGNSSWVAWSLWGKVVGVSLVLNPSSLGETITRAAKSVSFDNSSAENTSSDTVNVPIAIRKGIQEALAIPEWKQVVLEEMRALENNEMWQRVDAPRGKNLWVVNGYYYEIQWRWIH</sequence>
<dbReference type="EMBL" id="QGNW01002297">
    <property type="protein sequence ID" value="RVW21355.1"/>
    <property type="molecule type" value="Genomic_DNA"/>
</dbReference>
<accession>A0A438CDS3</accession>
<proteinExistence type="predicted"/>
<protein>
    <submittedName>
        <fullName evidence="1">Uncharacterized protein</fullName>
    </submittedName>
</protein>
<dbReference type="AlphaFoldDB" id="A0A438CDS3"/>
<dbReference type="Proteomes" id="UP000288805">
    <property type="component" value="Unassembled WGS sequence"/>
</dbReference>
<organism evidence="1 2">
    <name type="scientific">Vitis vinifera</name>
    <name type="common">Grape</name>
    <dbReference type="NCBI Taxonomy" id="29760"/>
    <lineage>
        <taxon>Eukaryota</taxon>
        <taxon>Viridiplantae</taxon>
        <taxon>Streptophyta</taxon>
        <taxon>Embryophyta</taxon>
        <taxon>Tracheophyta</taxon>
        <taxon>Spermatophyta</taxon>
        <taxon>Magnoliopsida</taxon>
        <taxon>eudicotyledons</taxon>
        <taxon>Gunneridae</taxon>
        <taxon>Pentapetalae</taxon>
        <taxon>rosids</taxon>
        <taxon>Vitales</taxon>
        <taxon>Vitaceae</taxon>
        <taxon>Viteae</taxon>
        <taxon>Vitis</taxon>
    </lineage>
</organism>
<reference evidence="1 2" key="1">
    <citation type="journal article" date="2018" name="PLoS Genet.">
        <title>Population sequencing reveals clonal diversity and ancestral inbreeding in the grapevine cultivar Chardonnay.</title>
        <authorList>
            <person name="Roach M.J."/>
            <person name="Johnson D.L."/>
            <person name="Bohlmann J."/>
            <person name="van Vuuren H.J."/>
            <person name="Jones S.J."/>
            <person name="Pretorius I.S."/>
            <person name="Schmidt S.A."/>
            <person name="Borneman A.R."/>
        </authorList>
    </citation>
    <scope>NUCLEOTIDE SEQUENCE [LARGE SCALE GENOMIC DNA]</scope>
    <source>
        <strain evidence="2">cv. Chardonnay</strain>
        <tissue evidence="1">Leaf</tissue>
    </source>
</reference>
<name>A0A438CDS3_VITVI</name>